<feature type="transmembrane region" description="Helical" evidence="1">
    <location>
        <begin position="82"/>
        <end position="103"/>
    </location>
</feature>
<feature type="transmembrane region" description="Helical" evidence="1">
    <location>
        <begin position="47"/>
        <end position="70"/>
    </location>
</feature>
<keyword evidence="1" id="KW-0812">Transmembrane</keyword>
<feature type="domain" description="Copper resistance protein D" evidence="2">
    <location>
        <begin position="47"/>
        <end position="147"/>
    </location>
</feature>
<accession>A0A370DH84</accession>
<evidence type="ECO:0000256" key="1">
    <source>
        <dbReference type="SAM" id="Phobius"/>
    </source>
</evidence>
<dbReference type="AlphaFoldDB" id="A0A370DH84"/>
<keyword evidence="4" id="KW-1185">Reference proteome</keyword>
<reference evidence="3 4" key="1">
    <citation type="journal article" date="2018" name="ISME J.">
        <title>Endosymbiont genomes yield clues of tubeworm success.</title>
        <authorList>
            <person name="Li Y."/>
            <person name="Liles M.R."/>
            <person name="Halanych K.M."/>
        </authorList>
    </citation>
    <scope>NUCLEOTIDE SEQUENCE [LARGE SCALE GENOMIC DNA]</scope>
    <source>
        <strain evidence="3">A1464</strain>
    </source>
</reference>
<evidence type="ECO:0000313" key="4">
    <source>
        <dbReference type="Proteomes" id="UP000254266"/>
    </source>
</evidence>
<keyword evidence="1" id="KW-1133">Transmembrane helix</keyword>
<dbReference type="Proteomes" id="UP000254266">
    <property type="component" value="Unassembled WGS sequence"/>
</dbReference>
<sequence>MLSILSLLHVIAAVIWVGGMVFAHTFLRPAIVETLEPPARLTLWVSVFKRFFLVVWLCVILLPVTGYFMIFSVWGSMSVTPLYVHAMNGIGMIMIIIYLYIFFLPYKNLRMAVINQQWPVGAQALAKIRFFVGVNILLGLAVIVIAAGGRFLV</sequence>
<dbReference type="Pfam" id="PF05425">
    <property type="entry name" value="CopD"/>
    <property type="match status" value="1"/>
</dbReference>
<organism evidence="3 4">
    <name type="scientific">endosymbiont of Galathealinum brachiosum</name>
    <dbReference type="NCBI Taxonomy" id="2200906"/>
    <lineage>
        <taxon>Bacteria</taxon>
        <taxon>Pseudomonadati</taxon>
        <taxon>Pseudomonadota</taxon>
        <taxon>Gammaproteobacteria</taxon>
        <taxon>sulfur-oxidizing symbionts</taxon>
    </lineage>
</organism>
<keyword evidence="1" id="KW-0472">Membrane</keyword>
<dbReference type="EMBL" id="QFXC01000008">
    <property type="protein sequence ID" value="RDH83900.1"/>
    <property type="molecule type" value="Genomic_DNA"/>
</dbReference>
<evidence type="ECO:0000259" key="2">
    <source>
        <dbReference type="Pfam" id="PF05425"/>
    </source>
</evidence>
<dbReference type="GO" id="GO:0016020">
    <property type="term" value="C:membrane"/>
    <property type="evidence" value="ECO:0007669"/>
    <property type="project" value="InterPro"/>
</dbReference>
<dbReference type="InterPro" id="IPR008457">
    <property type="entry name" value="Cu-R_CopD_dom"/>
</dbReference>
<comment type="caution">
    <text evidence="3">The sequence shown here is derived from an EMBL/GenBank/DDBJ whole genome shotgun (WGS) entry which is preliminary data.</text>
</comment>
<evidence type="ECO:0000313" key="3">
    <source>
        <dbReference type="EMBL" id="RDH83900.1"/>
    </source>
</evidence>
<feature type="transmembrane region" description="Helical" evidence="1">
    <location>
        <begin position="128"/>
        <end position="152"/>
    </location>
</feature>
<name>A0A370DH84_9GAMM</name>
<gene>
    <name evidence="3" type="ORF">DIZ80_07120</name>
</gene>
<protein>
    <recommendedName>
        <fullName evidence="2">Copper resistance protein D domain-containing protein</fullName>
    </recommendedName>
</protein>
<proteinExistence type="predicted"/>